<dbReference type="Proteomes" id="UP000695007">
    <property type="component" value="Unplaced"/>
</dbReference>
<dbReference type="GeneID" id="105368722"/>
<dbReference type="GO" id="GO:0000056">
    <property type="term" value="P:ribosomal small subunit export from nucleus"/>
    <property type="evidence" value="ECO:0007669"/>
    <property type="project" value="InterPro"/>
</dbReference>
<dbReference type="AlphaFoldDB" id="A0AAJ6YXC2"/>
<evidence type="ECO:0000256" key="5">
    <source>
        <dbReference type="ARBA" id="ARBA00023010"/>
    </source>
</evidence>
<gene>
    <name evidence="10" type="primary">LOC105368722</name>
</gene>
<keyword evidence="8" id="KW-0175">Coiled coil</keyword>
<dbReference type="GO" id="GO:0006406">
    <property type="term" value="P:mRNA export from nucleus"/>
    <property type="evidence" value="ECO:0007669"/>
    <property type="project" value="TreeGrafter"/>
</dbReference>
<keyword evidence="2" id="KW-0813">Transport</keyword>
<reference evidence="10" key="1">
    <citation type="submission" date="2025-08" db="UniProtKB">
        <authorList>
            <consortium name="RefSeq"/>
        </authorList>
    </citation>
    <scope>IDENTIFICATION</scope>
</reference>
<keyword evidence="6" id="KW-0906">Nuclear pore complex</keyword>
<evidence type="ECO:0000256" key="8">
    <source>
        <dbReference type="SAM" id="Coils"/>
    </source>
</evidence>
<keyword evidence="4" id="KW-0653">Protein transport</keyword>
<evidence type="ECO:0000256" key="3">
    <source>
        <dbReference type="ARBA" id="ARBA00022816"/>
    </source>
</evidence>
<dbReference type="GO" id="GO:0005643">
    <property type="term" value="C:nuclear pore"/>
    <property type="evidence" value="ECO:0007669"/>
    <property type="project" value="UniProtKB-SubCell"/>
</dbReference>
<dbReference type="GO" id="GO:0006606">
    <property type="term" value="P:protein import into nucleus"/>
    <property type="evidence" value="ECO:0007669"/>
    <property type="project" value="TreeGrafter"/>
</dbReference>
<keyword evidence="5" id="KW-0811">Translocation</keyword>
<evidence type="ECO:0000256" key="6">
    <source>
        <dbReference type="ARBA" id="ARBA00023132"/>
    </source>
</evidence>
<evidence type="ECO:0000256" key="4">
    <source>
        <dbReference type="ARBA" id="ARBA00022927"/>
    </source>
</evidence>
<dbReference type="Pfam" id="PF10168">
    <property type="entry name" value="Nup88"/>
    <property type="match status" value="1"/>
</dbReference>
<evidence type="ECO:0000256" key="2">
    <source>
        <dbReference type="ARBA" id="ARBA00022448"/>
    </source>
</evidence>
<keyword evidence="3" id="KW-0509">mRNA transport</keyword>
<dbReference type="GO" id="GO:0017056">
    <property type="term" value="F:structural constituent of nuclear pore"/>
    <property type="evidence" value="ECO:0007669"/>
    <property type="project" value="InterPro"/>
</dbReference>
<dbReference type="InterPro" id="IPR037700">
    <property type="entry name" value="NUP88/NUP82"/>
</dbReference>
<accession>A0AAJ6YXC2</accession>
<dbReference type="KEGG" id="csol:105368722"/>
<evidence type="ECO:0000256" key="1">
    <source>
        <dbReference type="ARBA" id="ARBA00004567"/>
    </source>
</evidence>
<proteinExistence type="predicted"/>
<keyword evidence="7" id="KW-0539">Nucleus</keyword>
<dbReference type="CTD" id="41562"/>
<sequence length="699" mass="79558">MTSCTDPLGLNDKKLFKELKSSLSNVAKDTRNILEIRDDILYVWNTEKCCILSLNVTVIRGKNEDVPYQSLQPTDPPIFEVTNLLINETITQLALWGNLGIAVVQLPKRWGKEAKFQGGKDVVSCLSHNLNVCCSQLSTTEVRKVRWHPGSATDSHLVVLTSDNVFQLYECEIHNVPKLTRTWKIGPTLHSPSKIPNFTSLGDTAVDFDFATPTVKQDNDKNVDINKASWRQIEWPILVLRGSGDVLIVRGNVLINQNKPVTFGTLSMYPPTVDNYGIDSCSIMCLQTTPPLVIIAECTGKIYHAILLNENLEDDEKKTWSQFGSTYSLHTPEEALYVYECVEMELGLFYDENDKKYSCPIYLHGDRENRLRYFCSHNAGIHVVNVPMVGQLNDYINVNDSNVDLYLPNLIKNSSAQYLLSTRTKYTGKEEATPILGFGLLQEPCILIAVLHTGVVIDISVVDLYYIPKIELTAPVPSSSKKVTKEAFDTYIKQLLKRETSQPITKIGLRKNLTPREYLELLYRATTVFRKQHFVRHDKVQAEIGKKVRTLKALKTHQLKELENLSEMKKHLHEKVGSLAERYEDIKDKQEELARRAEEVLTLVHLKEPNMNPVERAECKEIKKIADKVKELDVRLEQLKKKKASNQVLISNAEKHIEKQEIIFKQSQITSITTNLTNMGKSIEELINRAKTLREKVDL</sequence>
<dbReference type="RefSeq" id="XP_011506103.1">
    <property type="nucleotide sequence ID" value="XM_011507801.1"/>
</dbReference>
<organism evidence="9 10">
    <name type="scientific">Ceratosolen solmsi marchali</name>
    <dbReference type="NCBI Taxonomy" id="326594"/>
    <lineage>
        <taxon>Eukaryota</taxon>
        <taxon>Metazoa</taxon>
        <taxon>Ecdysozoa</taxon>
        <taxon>Arthropoda</taxon>
        <taxon>Hexapoda</taxon>
        <taxon>Insecta</taxon>
        <taxon>Pterygota</taxon>
        <taxon>Neoptera</taxon>
        <taxon>Endopterygota</taxon>
        <taxon>Hymenoptera</taxon>
        <taxon>Apocrita</taxon>
        <taxon>Proctotrupomorpha</taxon>
        <taxon>Chalcidoidea</taxon>
        <taxon>Agaonidae</taxon>
        <taxon>Agaoninae</taxon>
        <taxon>Ceratosolen</taxon>
    </lineage>
</organism>
<evidence type="ECO:0000313" key="10">
    <source>
        <dbReference type="RefSeq" id="XP_011506103.1"/>
    </source>
</evidence>
<evidence type="ECO:0000313" key="9">
    <source>
        <dbReference type="Proteomes" id="UP000695007"/>
    </source>
</evidence>
<name>A0AAJ6YXC2_9HYME</name>
<dbReference type="PANTHER" id="PTHR13257:SF0">
    <property type="entry name" value="NUCLEAR PORE COMPLEX PROTEIN NUP88"/>
    <property type="match status" value="1"/>
</dbReference>
<comment type="subcellular location">
    <subcellularLocation>
        <location evidence="1">Nucleus</location>
        <location evidence="1">Nuclear pore complex</location>
    </subcellularLocation>
</comment>
<feature type="coiled-coil region" evidence="8">
    <location>
        <begin position="562"/>
        <end position="696"/>
    </location>
</feature>
<protein>
    <submittedName>
        <fullName evidence="10">Nuclear pore complex protein Nup88</fullName>
    </submittedName>
</protein>
<dbReference type="GO" id="GO:0000055">
    <property type="term" value="P:ribosomal large subunit export from nucleus"/>
    <property type="evidence" value="ECO:0007669"/>
    <property type="project" value="InterPro"/>
</dbReference>
<dbReference type="InterPro" id="IPR019321">
    <property type="entry name" value="Nucleoporin_Nup88"/>
</dbReference>
<dbReference type="PANTHER" id="PTHR13257">
    <property type="entry name" value="NUCLEOPORIN NUP84-RELATED"/>
    <property type="match status" value="1"/>
</dbReference>
<keyword evidence="9" id="KW-1185">Reference proteome</keyword>
<evidence type="ECO:0000256" key="7">
    <source>
        <dbReference type="ARBA" id="ARBA00023242"/>
    </source>
</evidence>